<dbReference type="Gene3D" id="1.10.10.10">
    <property type="entry name" value="Winged helix-like DNA-binding domain superfamily/Winged helix DNA-binding domain"/>
    <property type="match status" value="1"/>
</dbReference>
<dbReference type="InterPro" id="IPR013249">
    <property type="entry name" value="RNA_pol_sigma70_r4_t2"/>
</dbReference>
<accession>A0A1H8KIV9</accession>
<dbReference type="Gene3D" id="1.10.1740.10">
    <property type="match status" value="1"/>
</dbReference>
<dbReference type="SUPFAM" id="SSF88946">
    <property type="entry name" value="Sigma2 domain of RNA polymerase sigma factors"/>
    <property type="match status" value="1"/>
</dbReference>
<dbReference type="STRING" id="551995.SAMN05192574_104633"/>
<evidence type="ECO:0000259" key="6">
    <source>
        <dbReference type="Pfam" id="PF08281"/>
    </source>
</evidence>
<dbReference type="GO" id="GO:0003677">
    <property type="term" value="F:DNA binding"/>
    <property type="evidence" value="ECO:0007669"/>
    <property type="project" value="InterPro"/>
</dbReference>
<gene>
    <name evidence="7" type="ORF">SAMN05192574_104633</name>
</gene>
<evidence type="ECO:0000313" key="8">
    <source>
        <dbReference type="Proteomes" id="UP000198942"/>
    </source>
</evidence>
<dbReference type="Pfam" id="PF08281">
    <property type="entry name" value="Sigma70_r4_2"/>
    <property type="match status" value="1"/>
</dbReference>
<dbReference type="InterPro" id="IPR013325">
    <property type="entry name" value="RNA_pol_sigma_r2"/>
</dbReference>
<dbReference type="CDD" id="cd06171">
    <property type="entry name" value="Sigma70_r4"/>
    <property type="match status" value="1"/>
</dbReference>
<name>A0A1H8KIV9_9SPHI</name>
<dbReference type="InterPro" id="IPR013324">
    <property type="entry name" value="RNA_pol_sigma_r3/r4-like"/>
</dbReference>
<dbReference type="RefSeq" id="WP_091211687.1">
    <property type="nucleotide sequence ID" value="NZ_FOCL01000004.1"/>
</dbReference>
<dbReference type="NCBIfam" id="TIGR02937">
    <property type="entry name" value="sigma70-ECF"/>
    <property type="match status" value="1"/>
</dbReference>
<dbReference type="EMBL" id="FOCL01000004">
    <property type="protein sequence ID" value="SEN92824.1"/>
    <property type="molecule type" value="Genomic_DNA"/>
</dbReference>
<keyword evidence="4" id="KW-0804">Transcription</keyword>
<dbReference type="InterPro" id="IPR014327">
    <property type="entry name" value="RNA_pol_sigma70_bacteroid"/>
</dbReference>
<dbReference type="InterPro" id="IPR014284">
    <property type="entry name" value="RNA_pol_sigma-70_dom"/>
</dbReference>
<dbReference type="Proteomes" id="UP000198942">
    <property type="component" value="Unassembled WGS sequence"/>
</dbReference>
<dbReference type="GO" id="GO:0006352">
    <property type="term" value="P:DNA-templated transcription initiation"/>
    <property type="evidence" value="ECO:0007669"/>
    <property type="project" value="InterPro"/>
</dbReference>
<dbReference type="PANTHER" id="PTHR43133">
    <property type="entry name" value="RNA POLYMERASE ECF-TYPE SIGMA FACTO"/>
    <property type="match status" value="1"/>
</dbReference>
<dbReference type="AlphaFoldDB" id="A0A1H8KIV9"/>
<proteinExistence type="inferred from homology"/>
<dbReference type="OrthoDB" id="656273at2"/>
<feature type="domain" description="RNA polymerase sigma factor 70 region 4 type 2" evidence="6">
    <location>
        <begin position="124"/>
        <end position="174"/>
    </location>
</feature>
<dbReference type="InterPro" id="IPR007627">
    <property type="entry name" value="RNA_pol_sigma70_r2"/>
</dbReference>
<reference evidence="8" key="1">
    <citation type="submission" date="2016-10" db="EMBL/GenBank/DDBJ databases">
        <authorList>
            <person name="Varghese N."/>
            <person name="Submissions S."/>
        </authorList>
    </citation>
    <scope>NUCLEOTIDE SEQUENCE [LARGE SCALE GENOMIC DNA]</scope>
    <source>
        <strain evidence="8">Gh-48</strain>
    </source>
</reference>
<evidence type="ECO:0000256" key="4">
    <source>
        <dbReference type="ARBA" id="ARBA00023163"/>
    </source>
</evidence>
<feature type="domain" description="RNA polymerase sigma-70 region 2" evidence="5">
    <location>
        <begin position="26"/>
        <end position="91"/>
    </location>
</feature>
<dbReference type="SUPFAM" id="SSF88659">
    <property type="entry name" value="Sigma3 and sigma4 domains of RNA polymerase sigma factors"/>
    <property type="match status" value="1"/>
</dbReference>
<dbReference type="Pfam" id="PF04542">
    <property type="entry name" value="Sigma70_r2"/>
    <property type="match status" value="1"/>
</dbReference>
<protein>
    <submittedName>
        <fullName evidence="7">RNA polymerase sigma-70 factor, ECF subfamily</fullName>
    </submittedName>
</protein>
<dbReference type="InterPro" id="IPR036388">
    <property type="entry name" value="WH-like_DNA-bd_sf"/>
</dbReference>
<dbReference type="NCBIfam" id="TIGR02985">
    <property type="entry name" value="Sig70_bacteroi1"/>
    <property type="match status" value="1"/>
</dbReference>
<comment type="similarity">
    <text evidence="1">Belongs to the sigma-70 factor family. ECF subfamily.</text>
</comment>
<keyword evidence="3" id="KW-0731">Sigma factor</keyword>
<evidence type="ECO:0000256" key="2">
    <source>
        <dbReference type="ARBA" id="ARBA00023015"/>
    </source>
</evidence>
<sequence>MSIVKGIFGQKNNATTSADNVDLDVLFKEYYDRLVYFSLQLIKDKDQAEDIVQDAFIKYWNQRESVIQDKIAIKNFLYSTVRNASLNIIRHSKVVEAYVQYQGNKEPEEAPIIEAIITAEAVAEIHAALHSLPESHRTISIMGYFDGKKNQEIADGLDMSVNTVKKQKQRALELMRVKLSPEMFTAFVALGLSFFKR</sequence>
<keyword evidence="2" id="KW-0805">Transcription regulation</keyword>
<keyword evidence="8" id="KW-1185">Reference proteome</keyword>
<evidence type="ECO:0000256" key="3">
    <source>
        <dbReference type="ARBA" id="ARBA00023082"/>
    </source>
</evidence>
<dbReference type="PANTHER" id="PTHR43133:SF46">
    <property type="entry name" value="RNA POLYMERASE SIGMA-70 FACTOR ECF SUBFAMILY"/>
    <property type="match status" value="1"/>
</dbReference>
<dbReference type="InterPro" id="IPR039425">
    <property type="entry name" value="RNA_pol_sigma-70-like"/>
</dbReference>
<evidence type="ECO:0000259" key="5">
    <source>
        <dbReference type="Pfam" id="PF04542"/>
    </source>
</evidence>
<evidence type="ECO:0000313" key="7">
    <source>
        <dbReference type="EMBL" id="SEN92824.1"/>
    </source>
</evidence>
<dbReference type="GO" id="GO:0016987">
    <property type="term" value="F:sigma factor activity"/>
    <property type="evidence" value="ECO:0007669"/>
    <property type="project" value="UniProtKB-KW"/>
</dbReference>
<organism evidence="7 8">
    <name type="scientific">Mucilaginibacter gossypiicola</name>
    <dbReference type="NCBI Taxonomy" id="551995"/>
    <lineage>
        <taxon>Bacteria</taxon>
        <taxon>Pseudomonadati</taxon>
        <taxon>Bacteroidota</taxon>
        <taxon>Sphingobacteriia</taxon>
        <taxon>Sphingobacteriales</taxon>
        <taxon>Sphingobacteriaceae</taxon>
        <taxon>Mucilaginibacter</taxon>
    </lineage>
</organism>
<evidence type="ECO:0000256" key="1">
    <source>
        <dbReference type="ARBA" id="ARBA00010641"/>
    </source>
</evidence>